<accession>A0A1G7K3P5</accession>
<sequence>MSAFMSPEVHRLDRPVLVWRLPAGSRAVSTAVAGGGIGPCEWVFNAEVHHDYHRDPVEHLAELVGVLGLSGRGAGMLTAADVRRWRTASDEGVGCTTTVGLSHPVFAAAPDEAASLVGTINTFCWVPVPLEDAALVNMVVTATEAKAQALAECGVAGTGTASDAVVVACPGGPGEQFGGPRSRWGARLARAVHAATADGTRDWLARDR</sequence>
<reference evidence="2" key="1">
    <citation type="submission" date="2016-10" db="EMBL/GenBank/DDBJ databases">
        <authorList>
            <person name="Varghese N."/>
            <person name="Submissions S."/>
        </authorList>
    </citation>
    <scope>NUCLEOTIDE SEQUENCE [LARGE SCALE GENOMIC DNA]</scope>
    <source>
        <strain evidence="2">CGMCC 4.3506</strain>
    </source>
</reference>
<dbReference type="EMBL" id="FNCC01000001">
    <property type="protein sequence ID" value="SDF31767.1"/>
    <property type="molecule type" value="Genomic_DNA"/>
</dbReference>
<evidence type="ECO:0000313" key="2">
    <source>
        <dbReference type="Proteomes" id="UP000199623"/>
    </source>
</evidence>
<dbReference type="RefSeq" id="WP_245743377.1">
    <property type="nucleotide sequence ID" value="NZ_FNCC01000001.1"/>
</dbReference>
<evidence type="ECO:0000313" key="1">
    <source>
        <dbReference type="EMBL" id="SDF31767.1"/>
    </source>
</evidence>
<dbReference type="InterPro" id="IPR052209">
    <property type="entry name" value="CbiZ"/>
</dbReference>
<protein>
    <submittedName>
        <fullName evidence="1">Adenosylcobinamide amidohydrolase</fullName>
    </submittedName>
</protein>
<dbReference type="STRING" id="200378.SAMN05216553_10163"/>
<gene>
    <name evidence="1" type="ORF">SAMN05216553_10163</name>
</gene>
<dbReference type="Proteomes" id="UP000199623">
    <property type="component" value="Unassembled WGS sequence"/>
</dbReference>
<dbReference type="GO" id="GO:0016787">
    <property type="term" value="F:hydrolase activity"/>
    <property type="evidence" value="ECO:0007669"/>
    <property type="project" value="UniProtKB-KW"/>
</dbReference>
<dbReference type="PANTHER" id="PTHR35336:SF5">
    <property type="entry name" value="ADENOSYLCOBINAMIDE AMIDOHYDROLASE"/>
    <property type="match status" value="1"/>
</dbReference>
<dbReference type="Pfam" id="PF01955">
    <property type="entry name" value="CbiZ"/>
    <property type="match status" value="1"/>
</dbReference>
<dbReference type="AlphaFoldDB" id="A0A1G7K3P5"/>
<dbReference type="InterPro" id="IPR002808">
    <property type="entry name" value="AdoCbi_amidolase"/>
</dbReference>
<organism evidence="1 2">
    <name type="scientific">Lentzea fradiae</name>
    <dbReference type="NCBI Taxonomy" id="200378"/>
    <lineage>
        <taxon>Bacteria</taxon>
        <taxon>Bacillati</taxon>
        <taxon>Actinomycetota</taxon>
        <taxon>Actinomycetes</taxon>
        <taxon>Pseudonocardiales</taxon>
        <taxon>Pseudonocardiaceae</taxon>
        <taxon>Lentzea</taxon>
    </lineage>
</organism>
<name>A0A1G7K3P5_9PSEU</name>
<proteinExistence type="predicted"/>
<dbReference type="PANTHER" id="PTHR35336">
    <property type="entry name" value="ADENOSYLCOBINAMIDE AMIDOHYDROLASE"/>
    <property type="match status" value="1"/>
</dbReference>
<keyword evidence="1" id="KW-0378">Hydrolase</keyword>
<keyword evidence="2" id="KW-1185">Reference proteome</keyword>